<dbReference type="Proteomes" id="UP000694920">
    <property type="component" value="Unplaced"/>
</dbReference>
<evidence type="ECO:0000313" key="4">
    <source>
        <dbReference type="RefSeq" id="XP_024941262.1"/>
    </source>
</evidence>
<dbReference type="GeneID" id="107268188"/>
<gene>
    <name evidence="3 4 5" type="primary">LOC107268188</name>
</gene>
<feature type="region of interest" description="Disordered" evidence="1">
    <location>
        <begin position="352"/>
        <end position="371"/>
    </location>
</feature>
<evidence type="ECO:0000256" key="1">
    <source>
        <dbReference type="SAM" id="MobiDB-lite"/>
    </source>
</evidence>
<dbReference type="AlphaFoldDB" id="A0AAJ7RHU9"/>
<feature type="compositionally biased region" description="Basic and acidic residues" evidence="1">
    <location>
        <begin position="471"/>
        <end position="510"/>
    </location>
</feature>
<protein>
    <submittedName>
        <fullName evidence="3 4">Uncharacterized protein LOC107268188 isoform X1</fullName>
    </submittedName>
</protein>
<dbReference type="KEGG" id="ccin:107268188"/>
<sequence length="756" mass="86430">MAEQFSPKSKVQFQLNSRSDLQIELAAITKSRESDDKKCTDEIKRKTQESKDADDKAHQIDFLDRRNIDESHVDRLSLLLDQQFSSSQSDPSSDSGLWNLQGEERSDRILDRADHSWIVQKCQVPGSIPKNHLDVSAKPKDLKNETDKKCITNYNTEIVKDTKKISNECKDIRAPGVKETIVMANNQVVQCPGKKISEKSHQPSKGTTADSTVTMKTLMDEFNDLTKKMSSLKRTLTDLSSCSVNLKPRHSKSYSTDDICMIVDASDVKKVIIDCIAELAAIKNYLDGTEKISSEFRHALSETVFIDCCKERLPHIHGELKKKPTVLTFDTGLPLFSVCREKDVNSVRKKCNSYNSQQNSNSPENLDNSKHKNNYRNEIVARRLELSKKNVGSGTFSIIKKETAVSPVSSMMKEAKKIEEIRKTSAIDEVVFSTVNTEVDSRTKTKSHKWYSCFLDCTREPEDNDFLDSSHNQDKSNELVEKKNKHDKQQKSNEESILRELSVKKSKDQKMLNGPQEKSQIEISIDQKLDSLNVVHPSHGRNNEKTSSLSRKHESPLAILENMDFLYDHYTRDQDSKRQKDTRVFQVYNALVNQSPSDFRQIYTSWLSQPVLNSTIRAAVGLNVQPEFSKIQNTLGASVKNLKKSKSVGFLYFDKSYGTCTFDNEKKTEESNIKKVTGVMETTKRPVQENLLKDIHEFLHYYLKQQPVYSVTNSKFVRKQFQHYSSENPSIVGMRSTTFSLNSKILKKKKNFRKFN</sequence>
<keyword evidence="2" id="KW-1185">Reference proteome</keyword>
<feature type="region of interest" description="Disordered" evidence="1">
    <location>
        <begin position="465"/>
        <end position="519"/>
    </location>
</feature>
<feature type="compositionally biased region" description="Low complexity" evidence="1">
    <location>
        <begin position="352"/>
        <end position="362"/>
    </location>
</feature>
<dbReference type="RefSeq" id="XP_024941261.1">
    <property type="nucleotide sequence ID" value="XM_025085493.1"/>
</dbReference>
<organism evidence="2 4">
    <name type="scientific">Cephus cinctus</name>
    <name type="common">Wheat stem sawfly</name>
    <dbReference type="NCBI Taxonomy" id="211228"/>
    <lineage>
        <taxon>Eukaryota</taxon>
        <taxon>Metazoa</taxon>
        <taxon>Ecdysozoa</taxon>
        <taxon>Arthropoda</taxon>
        <taxon>Hexapoda</taxon>
        <taxon>Insecta</taxon>
        <taxon>Pterygota</taxon>
        <taxon>Neoptera</taxon>
        <taxon>Endopterygota</taxon>
        <taxon>Hymenoptera</taxon>
        <taxon>Cephoidea</taxon>
        <taxon>Cephidae</taxon>
        <taxon>Cephus</taxon>
    </lineage>
</organism>
<proteinExistence type="predicted"/>
<evidence type="ECO:0000313" key="5">
    <source>
        <dbReference type="RefSeq" id="XP_024941263.1"/>
    </source>
</evidence>
<accession>A0AAJ7RHU9</accession>
<evidence type="ECO:0000313" key="2">
    <source>
        <dbReference type="Proteomes" id="UP000694920"/>
    </source>
</evidence>
<evidence type="ECO:0000313" key="3">
    <source>
        <dbReference type="RefSeq" id="XP_024941261.1"/>
    </source>
</evidence>
<reference evidence="3 4" key="1">
    <citation type="submission" date="2025-04" db="UniProtKB">
        <authorList>
            <consortium name="RefSeq"/>
        </authorList>
    </citation>
    <scope>IDENTIFICATION</scope>
</reference>
<feature type="region of interest" description="Disordered" evidence="1">
    <location>
        <begin position="32"/>
        <end position="56"/>
    </location>
</feature>
<dbReference type="RefSeq" id="XP_024941262.1">
    <property type="nucleotide sequence ID" value="XM_025085494.1"/>
</dbReference>
<name>A0AAJ7RHU9_CEPCN</name>
<dbReference type="RefSeq" id="XP_024941263.1">
    <property type="nucleotide sequence ID" value="XM_025085495.1"/>
</dbReference>